<evidence type="ECO:0000313" key="9">
    <source>
        <dbReference type="EMBL" id="TPX75420.1"/>
    </source>
</evidence>
<evidence type="ECO:0000256" key="4">
    <source>
        <dbReference type="ARBA" id="ARBA00023136"/>
    </source>
</evidence>
<organism evidence="9 10">
    <name type="scientific">Chytriomyces confervae</name>
    <dbReference type="NCBI Taxonomy" id="246404"/>
    <lineage>
        <taxon>Eukaryota</taxon>
        <taxon>Fungi</taxon>
        <taxon>Fungi incertae sedis</taxon>
        <taxon>Chytridiomycota</taxon>
        <taxon>Chytridiomycota incertae sedis</taxon>
        <taxon>Chytridiomycetes</taxon>
        <taxon>Chytridiales</taxon>
        <taxon>Chytriomycetaceae</taxon>
        <taxon>Chytriomyces</taxon>
    </lineage>
</organism>
<sequence length="903" mass="100079">MPTPANITIASVGSYCSINHITVNGSYIRNFNTTFDPTFTNLEDNSGWSFYGDLAVVAAIERVNSDPDILPGIHVNLKRFTDCGGYDPDAALLYEGKSGGYASAVTATDVADIHTDVIGVVGNEFSSAVIGIGEILSLYQLPFCGNCATSPRFSDKNKYPYYFRPLPPVTGDSYLLALKTWNVKRVAIVYEKDGELGLSSAQIVHQSLVRGNIEVITSIALPSDFDKATYDVSSKALKTFHSRYVIVLGSNPFIGATVYRLSKSGLDPSDMVYLSENALQHYMDPLITLGPDYYNVIRGFIWVTNPFNPVHQVVKQMQVEVSKIAGADIPFEYVSRIYLTQAYDCVMMMLLGFHKLLQENPQYTAEMLQNRQLQHHMNWTLFKDLDYHGLTWDEMRLNPTGDLELPIILYRYTGHHLNVTSFALSNLDWTEFVEYNKTGPIFHNNSTVPPPDGPKPLTHYSNSVATHQGFLLAILASIGTLATVSLAAVVVSFRNNKVVRRAAIPEILTFIAGCSIGYTSLWFYIGDPTVGGCKARVVLVAVSYVCMVASLTLRSLFMVAIFLSGKAYRNSKALKNVQARFWGYLALFVAVEVMLVTAWSLTSKMRTIEMETDEFTYTQCSEIGTTAGWTIMVLMHVLHVLVFVLLLYTLYQHKHIKSESAQDHLTTLVLTAQTFIICVVIVEGLAGTNSATNVETDPRVAICVWTVITCLLLKAAAPLPVTLFSDWAEKRRARLRAAKLISSSLQQRSTVNTAGLTRSLSRKGGGGTIPRRNSSLAVMPGLTLYRFRLIQFTSERCIVRFAVTTGWRVFRWSSWLLAACSVHCLRGEKVWLSVVTVSGTRCFVLKGDSMFRVSESGHVLELEGSGCVGVCGRGCVMQIECRDAEEAGLLLDEVKHALQELRR</sequence>
<feature type="domain" description="G-protein coupled receptors family 3 profile" evidence="8">
    <location>
        <begin position="468"/>
        <end position="682"/>
    </location>
</feature>
<feature type="transmembrane region" description="Helical" evidence="7">
    <location>
        <begin position="503"/>
        <end position="525"/>
    </location>
</feature>
<dbReference type="AlphaFoldDB" id="A0A507FI89"/>
<keyword evidence="5" id="KW-0675">Receptor</keyword>
<comment type="caution">
    <text evidence="9">The sequence shown here is derived from an EMBL/GenBank/DDBJ whole genome shotgun (WGS) entry which is preliminary data.</text>
</comment>
<protein>
    <recommendedName>
        <fullName evidence="8">G-protein coupled receptors family 3 profile domain-containing protein</fullName>
    </recommendedName>
</protein>
<evidence type="ECO:0000256" key="6">
    <source>
        <dbReference type="ARBA" id="ARBA00023180"/>
    </source>
</evidence>
<dbReference type="Pfam" id="PF01094">
    <property type="entry name" value="ANF_receptor"/>
    <property type="match status" value="1"/>
</dbReference>
<evidence type="ECO:0000256" key="1">
    <source>
        <dbReference type="ARBA" id="ARBA00004141"/>
    </source>
</evidence>
<feature type="transmembrane region" description="Helical" evidence="7">
    <location>
        <begin position="663"/>
        <end position="682"/>
    </location>
</feature>
<dbReference type="InterPro" id="IPR050726">
    <property type="entry name" value="mGluR"/>
</dbReference>
<comment type="subcellular location">
    <subcellularLocation>
        <location evidence="1">Membrane</location>
        <topology evidence="1">Multi-pass membrane protein</topology>
    </subcellularLocation>
</comment>
<dbReference type="SUPFAM" id="SSF53822">
    <property type="entry name" value="Periplasmic binding protein-like I"/>
    <property type="match status" value="1"/>
</dbReference>
<dbReference type="InterPro" id="IPR001828">
    <property type="entry name" value="ANF_lig-bd_rcpt"/>
</dbReference>
<dbReference type="Pfam" id="PF00003">
    <property type="entry name" value="7tm_3"/>
    <property type="match status" value="1"/>
</dbReference>
<accession>A0A507FI89</accession>
<evidence type="ECO:0000256" key="2">
    <source>
        <dbReference type="ARBA" id="ARBA00022692"/>
    </source>
</evidence>
<keyword evidence="10" id="KW-1185">Reference proteome</keyword>
<dbReference type="STRING" id="246404.A0A507FI89"/>
<dbReference type="InterPro" id="IPR017978">
    <property type="entry name" value="GPCR_3_C"/>
</dbReference>
<dbReference type="PANTHER" id="PTHR24060">
    <property type="entry name" value="METABOTROPIC GLUTAMATE RECEPTOR"/>
    <property type="match status" value="1"/>
</dbReference>
<keyword evidence="4 7" id="KW-0472">Membrane</keyword>
<keyword evidence="6" id="KW-0325">Glycoprotein</keyword>
<keyword evidence="2 7" id="KW-0812">Transmembrane</keyword>
<dbReference type="EMBL" id="QEAP01000082">
    <property type="protein sequence ID" value="TPX75420.1"/>
    <property type="molecule type" value="Genomic_DNA"/>
</dbReference>
<keyword evidence="3 7" id="KW-1133">Transmembrane helix</keyword>
<proteinExistence type="predicted"/>
<dbReference type="OrthoDB" id="2156141at2759"/>
<dbReference type="InterPro" id="IPR028082">
    <property type="entry name" value="Peripla_BP_I"/>
</dbReference>
<evidence type="ECO:0000313" key="10">
    <source>
        <dbReference type="Proteomes" id="UP000320333"/>
    </source>
</evidence>
<evidence type="ECO:0000256" key="7">
    <source>
        <dbReference type="SAM" id="Phobius"/>
    </source>
</evidence>
<evidence type="ECO:0000259" key="8">
    <source>
        <dbReference type="PROSITE" id="PS50259"/>
    </source>
</evidence>
<feature type="transmembrane region" description="Helical" evidence="7">
    <location>
        <begin position="581"/>
        <end position="601"/>
    </location>
</feature>
<evidence type="ECO:0000256" key="5">
    <source>
        <dbReference type="ARBA" id="ARBA00023170"/>
    </source>
</evidence>
<feature type="transmembrane region" description="Helical" evidence="7">
    <location>
        <begin position="470"/>
        <end position="491"/>
    </location>
</feature>
<name>A0A507FI89_9FUNG</name>
<evidence type="ECO:0000256" key="3">
    <source>
        <dbReference type="ARBA" id="ARBA00022989"/>
    </source>
</evidence>
<dbReference type="Gene3D" id="3.40.50.2300">
    <property type="match status" value="2"/>
</dbReference>
<dbReference type="Proteomes" id="UP000320333">
    <property type="component" value="Unassembled WGS sequence"/>
</dbReference>
<dbReference type="PROSITE" id="PS50259">
    <property type="entry name" value="G_PROTEIN_RECEP_F3_4"/>
    <property type="match status" value="1"/>
</dbReference>
<feature type="transmembrane region" description="Helical" evidence="7">
    <location>
        <begin position="537"/>
        <end position="561"/>
    </location>
</feature>
<dbReference type="InterPro" id="IPR000337">
    <property type="entry name" value="GPCR_3"/>
</dbReference>
<dbReference type="PRINTS" id="PR00248">
    <property type="entry name" value="GPCRMGR"/>
</dbReference>
<reference evidence="9 10" key="1">
    <citation type="journal article" date="2019" name="Sci. Rep.">
        <title>Comparative genomics of chytrid fungi reveal insights into the obligate biotrophic and pathogenic lifestyle of Synchytrium endobioticum.</title>
        <authorList>
            <person name="van de Vossenberg B.T.L.H."/>
            <person name="Warris S."/>
            <person name="Nguyen H.D.T."/>
            <person name="van Gent-Pelzer M.P.E."/>
            <person name="Joly D.L."/>
            <person name="van de Geest H.C."/>
            <person name="Bonants P.J.M."/>
            <person name="Smith D.S."/>
            <person name="Levesque C.A."/>
            <person name="van der Lee T.A.J."/>
        </authorList>
    </citation>
    <scope>NUCLEOTIDE SEQUENCE [LARGE SCALE GENOMIC DNA]</scope>
    <source>
        <strain evidence="9 10">CBS 675.73</strain>
    </source>
</reference>
<gene>
    <name evidence="9" type="ORF">CcCBS67573_g03328</name>
</gene>
<feature type="transmembrane region" description="Helical" evidence="7">
    <location>
        <begin position="627"/>
        <end position="651"/>
    </location>
</feature>
<dbReference type="GO" id="GO:0016020">
    <property type="term" value="C:membrane"/>
    <property type="evidence" value="ECO:0007669"/>
    <property type="project" value="UniProtKB-SubCell"/>
</dbReference>
<feature type="transmembrane region" description="Helical" evidence="7">
    <location>
        <begin position="702"/>
        <end position="724"/>
    </location>
</feature>
<dbReference type="GO" id="GO:0004930">
    <property type="term" value="F:G protein-coupled receptor activity"/>
    <property type="evidence" value="ECO:0007669"/>
    <property type="project" value="InterPro"/>
</dbReference>